<accession>A0A0L0D744</accession>
<dbReference type="RefSeq" id="XP_013759880.1">
    <property type="nucleotide sequence ID" value="XM_013904426.1"/>
</dbReference>
<keyword evidence="3" id="KW-1185">Reference proteome</keyword>
<name>A0A0L0D744_THETB</name>
<organism evidence="2 3">
    <name type="scientific">Thecamonas trahens ATCC 50062</name>
    <dbReference type="NCBI Taxonomy" id="461836"/>
    <lineage>
        <taxon>Eukaryota</taxon>
        <taxon>Apusozoa</taxon>
        <taxon>Apusomonadida</taxon>
        <taxon>Apusomonadidae</taxon>
        <taxon>Thecamonas</taxon>
    </lineage>
</organism>
<feature type="compositionally biased region" description="Low complexity" evidence="1">
    <location>
        <begin position="24"/>
        <end position="33"/>
    </location>
</feature>
<protein>
    <submittedName>
        <fullName evidence="2">Uncharacterized protein</fullName>
    </submittedName>
</protein>
<evidence type="ECO:0000256" key="1">
    <source>
        <dbReference type="SAM" id="MobiDB-lite"/>
    </source>
</evidence>
<sequence>MSNSDSNWSSTGLKSMNVTGDDASMSSSELSSSTGAGKRGQTASRQKRNKRKGVAKKAVTKRAVAKDKKKKPEGVGKKAGAGDADTATGVDSEGQTITATSTVQNAEAIVEYIEMVAKSEKLPKLVQNKVQTAKEKIRAFNNEPAVVVVTGAAGIGKSFRCNLLVAPAVTVAASMFPDQTLDELSDEDRQRVMENVGTLPLPSAASNRPITELVTHLVFGNEFAIRVVKTSLDEHEEVIEETAAEGGLLAMPDLVRRAFNTHGNHLASSQRRANEGDLRVEVVGPWATGPRVVLIDLPGNHSETVDTMGHRAILKADVVVLATGTSRVAAPELVAKIVKVRTQSGMTTAAPVLTNVYTPENNKDDAEDPSAILRSNILTCAISVDAETSTAGSTSSVATAASEGPTIASTGDHSGNQYVFLNSLAHKAKAVDSSKLFSRYPTQQDRVEYAATVDAAQKWLTETIDQAIAHRVYYATMPVHQAVQAARRPKIPNNIKDIRERVMTRTGKRKAVKRKRDSDRNELRDDAARTTEAIIKDKPLEPDYSKQVLETFLGRNTKEDDEVAAFVDKYVEAAKKPPRASHPINVSNIKSVFDKIMDVTGSVLINKLNMIQAEATKEVKKARSEAGLAFVDAENTSSIMPTVHVNKISLDVRTTWSKQVSEGIISMLRTELTNFTSGSDPDVSLAARARLTDRLYANIANIIKEPLQCYHDLVQTIVDTMVDALEEFMPQEASEDKRSPAMIGLDKRMKEINKHLQEWRKKIEAGNDPSATFIDLIHASASPPIIFEKLTGELSNVSMDRESLFNEPSIDLCLKLTNAPPTDVRHSPILQLNITQSSHSARVTLTLDAAIGGSPLVAEEFARLCKQHVAKTLTERGPMIASPIALSLPHEAPATAADAQAIYTDKLKSQQSWLARVLSEDEAEISRFVFVGPTLTWVQGFVDFLDAQGMQNVVDTAFFIVADAASASYMEAALVSAWLSLGSSILADLVRNNSTFPPAPHTIKATPSLDEAKSCYAPVVDLNTARFSEYRPLSLQWTKATVVRAVKYISTAATVNLHRRRARTTRIIHSSADSILKSSCPRDVLNTVVAATRDSDTQQTLDELAKVLEFVKSRAAEDPSLTPIAASINDVLGRALPSVIGLGHAKFVKSVLIRQYPYLSISKKSEYKPVQGLIMFRADKALRYIPRRQALPTDPNKDIHELRRTSYAMLNKNMLLDKDAWGISLLVWSAFATTRVPPNAPAASPRKRPHKRKAASTKSSSPVPKKRQKMRLPSAEPELTDVGSSSHPIVLDDWDQDVAAASAPTTHPRAPGASSGTTTTVIRRRRRRRKGNRVSKKTTKK</sequence>
<dbReference type="EMBL" id="GL349445">
    <property type="protein sequence ID" value="KNC47103.1"/>
    <property type="molecule type" value="Genomic_DNA"/>
</dbReference>
<feature type="region of interest" description="Disordered" evidence="1">
    <location>
        <begin position="1237"/>
        <end position="1341"/>
    </location>
</feature>
<gene>
    <name evidence="2" type="ORF">AMSG_03532</name>
</gene>
<proteinExistence type="predicted"/>
<feature type="compositionally biased region" description="Basic residues" evidence="1">
    <location>
        <begin position="45"/>
        <end position="60"/>
    </location>
</feature>
<feature type="compositionally biased region" description="Basic and acidic residues" evidence="1">
    <location>
        <begin position="64"/>
        <end position="76"/>
    </location>
</feature>
<feature type="region of interest" description="Disordered" evidence="1">
    <location>
        <begin position="1"/>
        <end position="93"/>
    </location>
</feature>
<dbReference type="Proteomes" id="UP000054408">
    <property type="component" value="Unassembled WGS sequence"/>
</dbReference>
<feature type="compositionally biased region" description="Basic residues" evidence="1">
    <location>
        <begin position="1245"/>
        <end position="1255"/>
    </location>
</feature>
<evidence type="ECO:0000313" key="3">
    <source>
        <dbReference type="Proteomes" id="UP000054408"/>
    </source>
</evidence>
<reference evidence="2 3" key="1">
    <citation type="submission" date="2010-05" db="EMBL/GenBank/DDBJ databases">
        <title>The Genome Sequence of Thecamonas trahens ATCC 50062.</title>
        <authorList>
            <consortium name="The Broad Institute Genome Sequencing Platform"/>
            <person name="Russ C."/>
            <person name="Cuomo C."/>
            <person name="Shea T."/>
            <person name="Young S.K."/>
            <person name="Zeng Q."/>
            <person name="Koehrsen M."/>
            <person name="Haas B."/>
            <person name="Borodovsky M."/>
            <person name="Guigo R."/>
            <person name="Alvarado L."/>
            <person name="Berlin A."/>
            <person name="Bochicchio J."/>
            <person name="Borenstein D."/>
            <person name="Chapman S."/>
            <person name="Chen Z."/>
            <person name="Freedman E."/>
            <person name="Gellesch M."/>
            <person name="Goldberg J."/>
            <person name="Griggs A."/>
            <person name="Gujja S."/>
            <person name="Heilman E."/>
            <person name="Heiman D."/>
            <person name="Hepburn T."/>
            <person name="Howarth C."/>
            <person name="Jen D."/>
            <person name="Larson L."/>
            <person name="Mehta T."/>
            <person name="Park D."/>
            <person name="Pearson M."/>
            <person name="Roberts A."/>
            <person name="Saif S."/>
            <person name="Shenoy N."/>
            <person name="Sisk P."/>
            <person name="Stolte C."/>
            <person name="Sykes S."/>
            <person name="Thomson T."/>
            <person name="Walk T."/>
            <person name="White J."/>
            <person name="Yandava C."/>
            <person name="Burger G."/>
            <person name="Gray M.W."/>
            <person name="Holland P.W.H."/>
            <person name="King N."/>
            <person name="Lang F.B.F."/>
            <person name="Roger A.J."/>
            <person name="Ruiz-Trillo I."/>
            <person name="Lander E."/>
            <person name="Nusbaum C."/>
        </authorList>
    </citation>
    <scope>NUCLEOTIDE SEQUENCE [LARGE SCALE GENOMIC DNA]</scope>
    <source>
        <strain evidence="2 3">ATCC 50062</strain>
    </source>
</reference>
<feature type="compositionally biased region" description="Low complexity" evidence="1">
    <location>
        <begin position="81"/>
        <end position="90"/>
    </location>
</feature>
<feature type="compositionally biased region" description="Polar residues" evidence="1">
    <location>
        <begin position="1"/>
        <end position="18"/>
    </location>
</feature>
<feature type="compositionally biased region" description="Basic residues" evidence="1">
    <location>
        <begin position="1322"/>
        <end position="1341"/>
    </location>
</feature>
<dbReference type="GeneID" id="25563124"/>
<evidence type="ECO:0000313" key="2">
    <source>
        <dbReference type="EMBL" id="KNC47103.1"/>
    </source>
</evidence>